<accession>A0AAW0MEX3</accession>
<keyword evidence="3" id="KW-1185">Reference proteome</keyword>
<gene>
    <name evidence="2" type="ORF">WMY93_031104</name>
</gene>
<reference evidence="3" key="1">
    <citation type="submission" date="2024-04" db="EMBL/GenBank/DDBJ databases">
        <title>Salinicola lusitanus LLJ914,a marine bacterium isolated from the Okinawa Trough.</title>
        <authorList>
            <person name="Li J."/>
        </authorList>
    </citation>
    <scope>NUCLEOTIDE SEQUENCE [LARGE SCALE GENOMIC DNA]</scope>
</reference>
<evidence type="ECO:0000313" key="2">
    <source>
        <dbReference type="EMBL" id="KAK7878285.1"/>
    </source>
</evidence>
<comment type="caution">
    <text evidence="2">The sequence shown here is derived from an EMBL/GenBank/DDBJ whole genome shotgun (WGS) entry which is preliminary data.</text>
</comment>
<dbReference type="AlphaFoldDB" id="A0AAW0MEX3"/>
<feature type="compositionally biased region" description="Polar residues" evidence="1">
    <location>
        <begin position="269"/>
        <end position="279"/>
    </location>
</feature>
<organism evidence="2 3">
    <name type="scientific">Mugilogobius chulae</name>
    <name type="common">yellowstripe goby</name>
    <dbReference type="NCBI Taxonomy" id="88201"/>
    <lineage>
        <taxon>Eukaryota</taxon>
        <taxon>Metazoa</taxon>
        <taxon>Chordata</taxon>
        <taxon>Craniata</taxon>
        <taxon>Vertebrata</taxon>
        <taxon>Euteleostomi</taxon>
        <taxon>Actinopterygii</taxon>
        <taxon>Neopterygii</taxon>
        <taxon>Teleostei</taxon>
        <taxon>Neoteleostei</taxon>
        <taxon>Acanthomorphata</taxon>
        <taxon>Gobiaria</taxon>
        <taxon>Gobiiformes</taxon>
        <taxon>Gobioidei</taxon>
        <taxon>Gobiidae</taxon>
        <taxon>Gobionellinae</taxon>
        <taxon>Mugilogobius</taxon>
    </lineage>
</organism>
<protein>
    <submittedName>
        <fullName evidence="2">Uncharacterized protein</fullName>
    </submittedName>
</protein>
<evidence type="ECO:0000313" key="3">
    <source>
        <dbReference type="Proteomes" id="UP001460270"/>
    </source>
</evidence>
<feature type="region of interest" description="Disordered" evidence="1">
    <location>
        <begin position="268"/>
        <end position="288"/>
    </location>
</feature>
<name>A0AAW0MEX3_9GOBI</name>
<feature type="region of interest" description="Disordered" evidence="1">
    <location>
        <begin position="1"/>
        <end position="21"/>
    </location>
</feature>
<proteinExistence type="predicted"/>
<sequence length="892" mass="99912">MAVATKNSSGVPFRKSLSRSDCPRPTVHILKYDVFLEYLVAELDVSLASEALIECLAKHRELIWGDRVWSPRRRAYARFNECAHGAFSVLKTAPWHGCNFLGKLLPVYCRLCFLAQCHEQAAGAARAVLGRISELPGDTFASSGFEIRTLEYVIENLSANTPAEWGQVFSSPDVATDAKVAVELLWCHLVLLYAGNRRLLLFNLEVFFSRSQDLKRLCPEELRDALFVHGKRDSVIARRGPRARFDACPAATRDGVRGEARARRVVTGTHCTGSTSPRRSQSDRTRTDETLRATGNCVVRLGDNVLLHVVHVNTVGNQKFSAAVFSEDLRKRSLIQSNTTKTKLLSRLKFISDKKVLSSRHGYKNTRIEFSSKAVRSANYTSNAKLSLQTYFRAVFETVSLTQGTCVVAAKPLHVNNVNYTSYLYGVANPASVCIRGRSTAQDFQRPFFFSSVNVLGKESKHQLFTSMAINSQKVTSPGLELPAALVNVTQLVEMHVHLNRLCCELALERRGALTTREKVCLVYLTESYFAQVTDRSHPKHWSGYVDAVRRAFCKAYRSELSSFQDKALMNYHVKNPEFVHLVPWLLDHRNAEHDAMLLGHEAYLRSEGKVHARAELIARVEKHAKMTEGCRIPLVDAESVLKVWDVVNRDFERILDSAGLSDAKRAARVNVESHVAELRELMNSCSARLSGIEACISELQGFLGAPSQGERGRRDNCAITALLQGEWHFLFTEDSRVFGYMMLIPGSETTVSEFAQNGPVKTAKFTLPSGLFATARDVRAARAVHGETTRCPCCKNFIEASVYWKHALFEIINRGNSVPARQSLDRSVSCRWVVDSQAGWTYPIYKPRDLENAHGIGESLAELKVKPIFSEYAFSQSLDIALKRLTLRLRP</sequence>
<dbReference type="EMBL" id="JBBPFD010000543">
    <property type="protein sequence ID" value="KAK7878285.1"/>
    <property type="molecule type" value="Genomic_DNA"/>
</dbReference>
<feature type="compositionally biased region" description="Polar residues" evidence="1">
    <location>
        <begin position="1"/>
        <end position="10"/>
    </location>
</feature>
<dbReference type="Proteomes" id="UP001460270">
    <property type="component" value="Unassembled WGS sequence"/>
</dbReference>
<evidence type="ECO:0000256" key="1">
    <source>
        <dbReference type="SAM" id="MobiDB-lite"/>
    </source>
</evidence>